<accession>A0A0B5QYV9</accession>
<gene>
    <name evidence="2" type="ORF">LF65_05682</name>
</gene>
<evidence type="ECO:0000259" key="1">
    <source>
        <dbReference type="Pfam" id="PF12728"/>
    </source>
</evidence>
<dbReference type="EMBL" id="CP010086">
    <property type="protein sequence ID" value="AJH02189.1"/>
    <property type="molecule type" value="Genomic_DNA"/>
</dbReference>
<dbReference type="Pfam" id="PF12728">
    <property type="entry name" value="HTH_17"/>
    <property type="match status" value="1"/>
</dbReference>
<organism evidence="2 3">
    <name type="scientific">Clostridium beijerinckii</name>
    <name type="common">Clostridium MP</name>
    <dbReference type="NCBI Taxonomy" id="1520"/>
    <lineage>
        <taxon>Bacteria</taxon>
        <taxon>Bacillati</taxon>
        <taxon>Bacillota</taxon>
        <taxon>Clostridia</taxon>
        <taxon>Eubacteriales</taxon>
        <taxon>Clostridiaceae</taxon>
        <taxon>Clostridium</taxon>
    </lineage>
</organism>
<dbReference type="RefSeq" id="WP_041900691.1">
    <property type="nucleotide sequence ID" value="NZ_CP010086.2"/>
</dbReference>
<protein>
    <submittedName>
        <fullName evidence="2">Transcriptional regulator</fullName>
    </submittedName>
</protein>
<name>A0A0B5QYV9_CLOBE</name>
<evidence type="ECO:0000313" key="3">
    <source>
        <dbReference type="Proteomes" id="UP000031866"/>
    </source>
</evidence>
<dbReference type="OrthoDB" id="9805928at2"/>
<reference evidence="3" key="1">
    <citation type="submission" date="2014-12" db="EMBL/GenBank/DDBJ databases">
        <title>Genome sequence of Clostridium beijerinckii strain 59B.</title>
        <authorList>
            <person name="Little G.T."/>
            <person name="Minton N.P."/>
        </authorList>
    </citation>
    <scope>NUCLEOTIDE SEQUENCE [LARGE SCALE GENOMIC DNA]</scope>
    <source>
        <strain evidence="3">59B</strain>
    </source>
</reference>
<sequence length="68" mass="7552">MDELLTITEVSKKLKLNKTDTYSLVNKGLLKATKLGSLKVAASELDRFINWSIGKDLSNLDNPKELTS</sequence>
<dbReference type="KEGG" id="cbei:LF65_05682"/>
<dbReference type="Proteomes" id="UP000031866">
    <property type="component" value="Chromosome"/>
</dbReference>
<evidence type="ECO:0000313" key="2">
    <source>
        <dbReference type="EMBL" id="AJH02189.1"/>
    </source>
</evidence>
<dbReference type="InterPro" id="IPR041657">
    <property type="entry name" value="HTH_17"/>
</dbReference>
<proteinExistence type="predicted"/>
<dbReference type="AlphaFoldDB" id="A0A0B5QYV9"/>
<feature type="domain" description="Helix-turn-helix" evidence="1">
    <location>
        <begin position="4"/>
        <end position="50"/>
    </location>
</feature>
<dbReference type="STRING" id="1520.LF65_05682"/>